<sequence>MYAYIQSIYFQQQYFLNSKIIYKIQQLYLQINIYKIQFLQTTSKYFKIKVKQFFKVSLFACLQIYLIVFYQNKLSQNQVFKVLFNMDFQNVCNFHFQIQFFIVFRFPTVIKIEPIILTGLKFYSKTQISTNIQITI</sequence>
<name>W7WVV6_TETTS</name>
<proteinExistence type="predicted"/>
<dbReference type="GeneID" id="24439289"/>
<dbReference type="Proteomes" id="UP000009168">
    <property type="component" value="Unassembled WGS sequence"/>
</dbReference>
<evidence type="ECO:0000313" key="3">
    <source>
        <dbReference type="Proteomes" id="UP000009168"/>
    </source>
</evidence>
<keyword evidence="3" id="KW-1185">Reference proteome</keyword>
<dbReference type="InParanoid" id="W7WVV6"/>
<organism evidence="2 3">
    <name type="scientific">Tetrahymena thermophila (strain SB210)</name>
    <dbReference type="NCBI Taxonomy" id="312017"/>
    <lineage>
        <taxon>Eukaryota</taxon>
        <taxon>Sar</taxon>
        <taxon>Alveolata</taxon>
        <taxon>Ciliophora</taxon>
        <taxon>Intramacronucleata</taxon>
        <taxon>Oligohymenophorea</taxon>
        <taxon>Hymenostomatida</taxon>
        <taxon>Tetrahymenina</taxon>
        <taxon>Tetrahymenidae</taxon>
        <taxon>Tetrahymena</taxon>
    </lineage>
</organism>
<keyword evidence="1" id="KW-1133">Transmembrane helix</keyword>
<reference evidence="3" key="1">
    <citation type="journal article" date="2006" name="PLoS Biol.">
        <title>Macronuclear genome sequence of the ciliate Tetrahymena thermophila, a model eukaryote.</title>
        <authorList>
            <person name="Eisen J.A."/>
            <person name="Coyne R.S."/>
            <person name="Wu M."/>
            <person name="Wu D."/>
            <person name="Thiagarajan M."/>
            <person name="Wortman J.R."/>
            <person name="Badger J.H."/>
            <person name="Ren Q."/>
            <person name="Amedeo P."/>
            <person name="Jones K.M."/>
            <person name="Tallon L.J."/>
            <person name="Delcher A.L."/>
            <person name="Salzberg S.L."/>
            <person name="Silva J.C."/>
            <person name="Haas B.J."/>
            <person name="Majoros W.H."/>
            <person name="Farzad M."/>
            <person name="Carlton J.M."/>
            <person name="Smith R.K. Jr."/>
            <person name="Garg J."/>
            <person name="Pearlman R.E."/>
            <person name="Karrer K.M."/>
            <person name="Sun L."/>
            <person name="Manning G."/>
            <person name="Elde N.C."/>
            <person name="Turkewitz A.P."/>
            <person name="Asai D.J."/>
            <person name="Wilkes D.E."/>
            <person name="Wang Y."/>
            <person name="Cai H."/>
            <person name="Collins K."/>
            <person name="Stewart B.A."/>
            <person name="Lee S.R."/>
            <person name="Wilamowska K."/>
            <person name="Weinberg Z."/>
            <person name="Ruzzo W.L."/>
            <person name="Wloga D."/>
            <person name="Gaertig J."/>
            <person name="Frankel J."/>
            <person name="Tsao C.-C."/>
            <person name="Gorovsky M.A."/>
            <person name="Keeling P.J."/>
            <person name="Waller R.F."/>
            <person name="Patron N.J."/>
            <person name="Cherry J.M."/>
            <person name="Stover N.A."/>
            <person name="Krieger C.J."/>
            <person name="del Toro C."/>
            <person name="Ryder H.F."/>
            <person name="Williamson S.C."/>
            <person name="Barbeau R.A."/>
            <person name="Hamilton E.P."/>
            <person name="Orias E."/>
        </authorList>
    </citation>
    <scope>NUCLEOTIDE SEQUENCE [LARGE SCALE GENOMIC DNA]</scope>
    <source>
        <strain evidence="3">SB210</strain>
    </source>
</reference>
<dbReference type="KEGG" id="tet:TTHERM_000497497"/>
<evidence type="ECO:0000313" key="2">
    <source>
        <dbReference type="EMBL" id="EWS70950.1"/>
    </source>
</evidence>
<feature type="transmembrane region" description="Helical" evidence="1">
    <location>
        <begin position="53"/>
        <end position="70"/>
    </location>
</feature>
<dbReference type="AlphaFoldDB" id="W7WVV6"/>
<evidence type="ECO:0000256" key="1">
    <source>
        <dbReference type="SAM" id="Phobius"/>
    </source>
</evidence>
<gene>
    <name evidence="2" type="ORF">TTHERM_000497497</name>
</gene>
<protein>
    <submittedName>
        <fullName evidence="2">Transmembrane protein, putative</fullName>
    </submittedName>
</protein>
<dbReference type="RefSeq" id="XP_012656506.1">
    <property type="nucleotide sequence ID" value="XM_012801052.1"/>
</dbReference>
<keyword evidence="1 2" id="KW-0812">Transmembrane</keyword>
<keyword evidence="1" id="KW-0472">Membrane</keyword>
<accession>W7WVV6</accession>
<dbReference type="EMBL" id="GG662212">
    <property type="protein sequence ID" value="EWS70950.1"/>
    <property type="molecule type" value="Genomic_DNA"/>
</dbReference>